<dbReference type="InterPro" id="IPR010512">
    <property type="entry name" value="DUF1091"/>
</dbReference>
<dbReference type="Proteomes" id="UP000494163">
    <property type="component" value="Chromosome 3L"/>
</dbReference>
<keyword evidence="1" id="KW-0472">Membrane</keyword>
<dbReference type="PANTHER" id="PTHR20898">
    <property type="entry name" value="DAEDALUS ON 3-RELATED-RELATED"/>
    <property type="match status" value="1"/>
</dbReference>
<gene>
    <name evidence="2" type="ORF">Dbus_chr3Lg2294</name>
</gene>
<sequence length="888" mass="101545">MRAVQFMMTAQLQTFDIGLRFDMFRGDNSKIKVADVKLDGCKYLESFYSNFIYGKYLKRIAQKNKVYQIRNLTVVAEEFPINVPALEYRMNLQIIKDKKVAADIISDVCLLLTMATKVALVSLLLIGLVHGKAANIKLRNFTCRIVEPKVLSELQCRLYAKNKIFVHLMLKETLRAFDVGLRYDMLRRDNSKMKVADIKLDGCKYLNSFYADYHYGKYMKRILPVSELPKKCPVAAPPLIILKNFTCIAHEPKAAHEFSCSCLQAKQSSISVRFNLTQEIRAFNLQIILDVLRKDNSKITVVNITVDGCKYLKSLYNNFVYGKYFRGIQRVSNLPKSCPVAANTLYEIRNFTVVTDANYPSNVPPVNYVLRIKLIQHDKPMAEVIAAGAPLIIMRNFTCLTLAPKEGELNCSYLQKKDGPAITVRFNLTEITKAFNLQLIIYMLRKDNSKITMLNVNLDGCKYLSSMYNNFVYGKYFRGISRVSNIPKRCPVPAHTLYEIRNFTVITASDYPSNMPPVSFELRIKIIKHDKAIAEVIVAGAPIIFLKNLSCPIYQPKALNEFSCSFYNTKLNPVITVRFNLKDITRSFDIHIEMNLIRGDNTVMKLVNAKLEGCKYLGSLYNNFVYGKYYERILRVSNLPRKCPVPANTLYEIRNFTVVTAGEYPGNMPPVNFQVVLKFSKVKTLLGAFIFEGVHNAAQCGINNRVMYNKFAIKAATVLILIMPLAIVEAKRSFTIELYNMSCSILNHDAADDLSCLVLKKKHDPTLAVRFSLKRRFAAFELNYKVSLVKKDNSRLIVTQQRVDGCKYIESFYSNVNFGKFFKRLQSASNLPKRCPVEPNKVFEIRNYTIISDEYPAFIPECKFELLLHILQDNRPAALVYLFIGIVY</sequence>
<name>A0A0M4EC27_DROBS</name>
<dbReference type="Pfam" id="PF06477">
    <property type="entry name" value="DUF1091"/>
    <property type="match status" value="5"/>
</dbReference>
<keyword evidence="1" id="KW-0812">Transmembrane</keyword>
<protein>
    <submittedName>
        <fullName evidence="2">CG34260</fullName>
    </submittedName>
</protein>
<dbReference type="PANTHER" id="PTHR20898:SF0">
    <property type="entry name" value="DAEDALUS ON 3-RELATED"/>
    <property type="match status" value="1"/>
</dbReference>
<proteinExistence type="predicted"/>
<evidence type="ECO:0000313" key="3">
    <source>
        <dbReference type="Proteomes" id="UP000494163"/>
    </source>
</evidence>
<reference evidence="2 3" key="1">
    <citation type="submission" date="2015-08" db="EMBL/GenBank/DDBJ databases">
        <title>Ancestral chromatin configuration constrains chromatin evolution on differentiating sex chromosomes in Drosophila.</title>
        <authorList>
            <person name="Zhou Q."/>
            <person name="Bachtrog D."/>
        </authorList>
    </citation>
    <scope>NUCLEOTIDE SEQUENCE [LARGE SCALE GENOMIC DNA]</scope>
    <source>
        <tissue evidence="2">Whole larvae</tissue>
    </source>
</reference>
<dbReference type="SMART" id="SM00697">
    <property type="entry name" value="DM8"/>
    <property type="match status" value="5"/>
</dbReference>
<dbReference type="AlphaFoldDB" id="A0A0M4EC27"/>
<dbReference type="OMA" id="VDWHCES"/>
<keyword evidence="1" id="KW-1133">Transmembrane helix</keyword>
<dbReference type="EMBL" id="CP012525">
    <property type="protein sequence ID" value="ALC45128.1"/>
    <property type="molecule type" value="Genomic_DNA"/>
</dbReference>
<organism evidence="2 3">
    <name type="scientific">Drosophila busckii</name>
    <name type="common">Fruit fly</name>
    <dbReference type="NCBI Taxonomy" id="30019"/>
    <lineage>
        <taxon>Eukaryota</taxon>
        <taxon>Metazoa</taxon>
        <taxon>Ecdysozoa</taxon>
        <taxon>Arthropoda</taxon>
        <taxon>Hexapoda</taxon>
        <taxon>Insecta</taxon>
        <taxon>Pterygota</taxon>
        <taxon>Neoptera</taxon>
        <taxon>Endopterygota</taxon>
        <taxon>Diptera</taxon>
        <taxon>Brachycera</taxon>
        <taxon>Muscomorpha</taxon>
        <taxon>Ephydroidea</taxon>
        <taxon>Drosophilidae</taxon>
        <taxon>Drosophila</taxon>
    </lineage>
</organism>
<keyword evidence="3" id="KW-1185">Reference proteome</keyword>
<feature type="transmembrane region" description="Helical" evidence="1">
    <location>
        <begin position="108"/>
        <end position="129"/>
    </location>
</feature>
<evidence type="ECO:0000313" key="2">
    <source>
        <dbReference type="EMBL" id="ALC45128.1"/>
    </source>
</evidence>
<accession>A0A0M4EC27</accession>
<evidence type="ECO:0000256" key="1">
    <source>
        <dbReference type="SAM" id="Phobius"/>
    </source>
</evidence>